<dbReference type="Gene3D" id="3.30.230.10">
    <property type="match status" value="1"/>
</dbReference>
<dbReference type="CDD" id="cd00782">
    <property type="entry name" value="MutL_Trans"/>
    <property type="match status" value="1"/>
</dbReference>
<evidence type="ECO:0000256" key="2">
    <source>
        <dbReference type="ARBA" id="ARBA00006082"/>
    </source>
</evidence>
<gene>
    <name evidence="7" type="ORF">TCLT_LOCUS206</name>
</gene>
<dbReference type="Pfam" id="PF13589">
    <property type="entry name" value="HATPase_c_3"/>
    <property type="match status" value="1"/>
</dbReference>
<dbReference type="WBParaSite" id="TCLT_0000020501-mRNA-1">
    <property type="protein sequence ID" value="TCLT_0000020501-mRNA-1"/>
    <property type="gene ID" value="TCLT_0000020501"/>
</dbReference>
<dbReference type="Pfam" id="PF01119">
    <property type="entry name" value="DNA_mis_repair"/>
    <property type="match status" value="1"/>
</dbReference>
<evidence type="ECO:0000313" key="9">
    <source>
        <dbReference type="WBParaSite" id="TCLT_0000020501-mRNA-1"/>
    </source>
</evidence>
<dbReference type="GO" id="GO:0140664">
    <property type="term" value="F:ATP-dependent DNA damage sensor activity"/>
    <property type="evidence" value="ECO:0007669"/>
    <property type="project" value="InterPro"/>
</dbReference>
<dbReference type="GO" id="GO:0016887">
    <property type="term" value="F:ATP hydrolysis activity"/>
    <property type="evidence" value="ECO:0007669"/>
    <property type="project" value="InterPro"/>
</dbReference>
<evidence type="ECO:0000256" key="3">
    <source>
        <dbReference type="ARBA" id="ARBA00022763"/>
    </source>
</evidence>
<dbReference type="OrthoDB" id="10263226at2759"/>
<comment type="subcellular location">
    <subcellularLocation>
        <location evidence="1">Nucleus</location>
    </subcellularLocation>
</comment>
<evidence type="ECO:0000313" key="7">
    <source>
        <dbReference type="EMBL" id="VDM95082.1"/>
    </source>
</evidence>
<feature type="domain" description="DNA mismatch repair protein S5" evidence="6">
    <location>
        <begin position="216"/>
        <end position="338"/>
    </location>
</feature>
<reference evidence="7 8" key="2">
    <citation type="submission" date="2018-11" db="EMBL/GenBank/DDBJ databases">
        <authorList>
            <consortium name="Pathogen Informatics"/>
        </authorList>
    </citation>
    <scope>NUCLEOTIDE SEQUENCE [LARGE SCALE GENOMIC DNA]</scope>
</reference>
<dbReference type="NCBIfam" id="TIGR00585">
    <property type="entry name" value="mutl"/>
    <property type="match status" value="1"/>
</dbReference>
<dbReference type="InterPro" id="IPR002099">
    <property type="entry name" value="MutL/Mlh/PMS"/>
</dbReference>
<dbReference type="Proteomes" id="UP000276776">
    <property type="component" value="Unassembled WGS sequence"/>
</dbReference>
<sequence>MNSSQEKKICRLPEKVVNQIAAGEVVVRAANAVKELIENALDAGSTEIVVTAKNGGLDLLKVQDNGKGIAKDDLTLVCERFTTSKLQKFEDLECIKTFGFRGEALASISHVAKVTIISKTSDSPCAYIARYSDGKLQGDIRASAGLDGTLVTAEDLFYNCPSRRRALKYPADEMNRIADIVIRYAIHNPAVSFTLRRCGSGSDFRTAGNGDLHKTICSLLGGKFSKDLIPLNHSDPLLHFSLTGCLVRPNALCSAETNRQKVFYLFINGRSVECPSLKQALDIVFAAQNTVSPFVMISLKIESKRVDVNVHPTKSVVYFLEQDSIINSIQDYVENSILSSAESCDVFPKLPLVVDVIKPSVNDSETSKSAQLSDISSSKKKLTMFVSESLGGPPPSSNVKSSPKTYAHKSKLSFKSVKLVRTDAKERRLEEFVSRETLISTPACSTNILTSSEKSNHDDWRKFDFKSLQIMKKALCTVASVSLRSLFKEHTYIGAINVDQVLVQHSTSIYLVNARDCLRNFFYQILVLSFGNYGSYKLSERASLIELLHIADDKISDMEACSKANIIVENREMLDDYFCLSVTDNGYIDSIPSLINGFIPQLESLPQLIMTLVNDVTWDDEQTCFERICWALAEFFCLKKRFCDGNKSSVFANEEQSWKNVYQDILFPALKTNFLPPQNLAASLRRIADLHDLYKVFERC</sequence>
<dbReference type="InterPro" id="IPR032189">
    <property type="entry name" value="Mlh1_C"/>
</dbReference>
<dbReference type="GO" id="GO:0032389">
    <property type="term" value="C:MutLalpha complex"/>
    <property type="evidence" value="ECO:0007669"/>
    <property type="project" value="TreeGrafter"/>
</dbReference>
<dbReference type="PROSITE" id="PS00058">
    <property type="entry name" value="DNA_MISMATCH_REPAIR_1"/>
    <property type="match status" value="1"/>
</dbReference>
<dbReference type="FunFam" id="3.30.565.10:FF:000079">
    <property type="entry name" value="DNA mismatch repair protein MLH"/>
    <property type="match status" value="1"/>
</dbReference>
<dbReference type="InterPro" id="IPR013507">
    <property type="entry name" value="DNA_mismatch_S5_2-like"/>
</dbReference>
<dbReference type="SUPFAM" id="SSF55874">
    <property type="entry name" value="ATPase domain of HSP90 chaperone/DNA topoisomerase II/histidine kinase"/>
    <property type="match status" value="1"/>
</dbReference>
<dbReference type="Pfam" id="PF16413">
    <property type="entry name" value="Mlh1_C"/>
    <property type="match status" value="1"/>
</dbReference>
<proteinExistence type="inferred from homology"/>
<dbReference type="PANTHER" id="PTHR10073">
    <property type="entry name" value="DNA MISMATCH REPAIR PROTEIN MLH, PMS, MUTL"/>
    <property type="match status" value="1"/>
</dbReference>
<dbReference type="SUPFAM" id="SSF54211">
    <property type="entry name" value="Ribosomal protein S5 domain 2-like"/>
    <property type="match status" value="1"/>
</dbReference>
<dbReference type="InterPro" id="IPR038973">
    <property type="entry name" value="MutL/Mlh/Pms-like"/>
</dbReference>
<keyword evidence="8" id="KW-1185">Reference proteome</keyword>
<dbReference type="InterPro" id="IPR014762">
    <property type="entry name" value="DNA_mismatch_repair_CS"/>
</dbReference>
<evidence type="ECO:0000256" key="4">
    <source>
        <dbReference type="ARBA" id="ARBA00023204"/>
    </source>
</evidence>
<evidence type="ECO:0000259" key="6">
    <source>
        <dbReference type="SMART" id="SM01340"/>
    </source>
</evidence>
<evidence type="ECO:0000256" key="5">
    <source>
        <dbReference type="ARBA" id="ARBA00023242"/>
    </source>
</evidence>
<protein>
    <submittedName>
        <fullName evidence="9">DNA_mis_repair domain-containing protein</fullName>
    </submittedName>
</protein>
<dbReference type="InterPro" id="IPR014721">
    <property type="entry name" value="Ribsml_uS5_D2-typ_fold_subgr"/>
</dbReference>
<dbReference type="EMBL" id="UYYF01000013">
    <property type="protein sequence ID" value="VDM95082.1"/>
    <property type="molecule type" value="Genomic_DNA"/>
</dbReference>
<dbReference type="CDD" id="cd16926">
    <property type="entry name" value="HATPase_MutL-MLH-PMS-like"/>
    <property type="match status" value="1"/>
</dbReference>
<evidence type="ECO:0000313" key="8">
    <source>
        <dbReference type="Proteomes" id="UP000276776"/>
    </source>
</evidence>
<keyword evidence="4" id="KW-0234">DNA repair</keyword>
<dbReference type="InterPro" id="IPR036890">
    <property type="entry name" value="HATPase_C_sf"/>
</dbReference>
<accession>A0A0N5CJJ6</accession>
<dbReference type="InterPro" id="IPR020568">
    <property type="entry name" value="Ribosomal_Su5_D2-typ_SF"/>
</dbReference>
<keyword evidence="5" id="KW-0539">Nucleus</keyword>
<dbReference type="AlphaFoldDB" id="A0A0N5CJJ6"/>
<dbReference type="STRING" id="103827.A0A0N5CJJ6"/>
<dbReference type="Gene3D" id="3.30.565.10">
    <property type="entry name" value="Histidine kinase-like ATPase, C-terminal domain"/>
    <property type="match status" value="1"/>
</dbReference>
<keyword evidence="3" id="KW-0227">DNA damage</keyword>
<evidence type="ECO:0000256" key="1">
    <source>
        <dbReference type="ARBA" id="ARBA00004123"/>
    </source>
</evidence>
<dbReference type="PANTHER" id="PTHR10073:SF12">
    <property type="entry name" value="DNA MISMATCH REPAIR PROTEIN MLH1"/>
    <property type="match status" value="1"/>
</dbReference>
<organism evidence="9">
    <name type="scientific">Thelazia callipaeda</name>
    <name type="common">Oriental eyeworm</name>
    <name type="synonym">Parasitic nematode</name>
    <dbReference type="NCBI Taxonomy" id="103827"/>
    <lineage>
        <taxon>Eukaryota</taxon>
        <taxon>Metazoa</taxon>
        <taxon>Ecdysozoa</taxon>
        <taxon>Nematoda</taxon>
        <taxon>Chromadorea</taxon>
        <taxon>Rhabditida</taxon>
        <taxon>Spirurina</taxon>
        <taxon>Spiruromorpha</taxon>
        <taxon>Thelazioidea</taxon>
        <taxon>Thelaziidae</taxon>
        <taxon>Thelazia</taxon>
    </lineage>
</organism>
<dbReference type="GO" id="GO:0005524">
    <property type="term" value="F:ATP binding"/>
    <property type="evidence" value="ECO:0007669"/>
    <property type="project" value="InterPro"/>
</dbReference>
<comment type="similarity">
    <text evidence="2">Belongs to the DNA mismatch repair MutL/HexB family.</text>
</comment>
<dbReference type="OMA" id="ANYHVKK"/>
<reference evidence="9" key="1">
    <citation type="submission" date="2017-02" db="UniProtKB">
        <authorList>
            <consortium name="WormBaseParasite"/>
        </authorList>
    </citation>
    <scope>IDENTIFICATION</scope>
</reference>
<name>A0A0N5CJJ6_THECL</name>
<dbReference type="SMART" id="SM01340">
    <property type="entry name" value="DNA_mis_repair"/>
    <property type="match status" value="1"/>
</dbReference>
<dbReference type="GO" id="GO:0030983">
    <property type="term" value="F:mismatched DNA binding"/>
    <property type="evidence" value="ECO:0007669"/>
    <property type="project" value="InterPro"/>
</dbReference>
<dbReference type="GO" id="GO:0006298">
    <property type="term" value="P:mismatch repair"/>
    <property type="evidence" value="ECO:0007669"/>
    <property type="project" value="InterPro"/>
</dbReference>